<dbReference type="Gene3D" id="3.40.250.10">
    <property type="entry name" value="Rhodanese-like domain"/>
    <property type="match status" value="1"/>
</dbReference>
<dbReference type="GO" id="GO:0070813">
    <property type="term" value="P:hydrogen sulfide metabolic process"/>
    <property type="evidence" value="ECO:0007669"/>
    <property type="project" value="TreeGrafter"/>
</dbReference>
<dbReference type="GO" id="GO:0050313">
    <property type="term" value="F:sulfur dioxygenase activity"/>
    <property type="evidence" value="ECO:0007669"/>
    <property type="project" value="InterPro"/>
</dbReference>
<organism evidence="3 4">
    <name type="scientific">Haloquadratum walsbyi J07HQW1</name>
    <dbReference type="NCBI Taxonomy" id="1238424"/>
    <lineage>
        <taxon>Archaea</taxon>
        <taxon>Methanobacteriati</taxon>
        <taxon>Methanobacteriota</taxon>
        <taxon>Stenosarchaea group</taxon>
        <taxon>Halobacteria</taxon>
        <taxon>Halobacteriales</taxon>
        <taxon>Haloferacaceae</taxon>
        <taxon>Haloquadratum</taxon>
    </lineage>
</organism>
<dbReference type="SMART" id="SM00849">
    <property type="entry name" value="Lactamase_B"/>
    <property type="match status" value="1"/>
</dbReference>
<sequence length="381" mass="40919">MDNSLSPDALATRLDHGESLTLLDIRNRSEINKWRIESPSLTRIEVSYMKFLAARASGDPAGLLPAPAGTPEPVVTVCARGEASDEVATMLREAGVKAVNLAGGMEGWAHVYRATDCTTESGVLRQYRRPSSGCLAYLFVTGESALVIDPLRAFADRYVADAREMGADLVATVDTHVHADHVSGLRAVASRVSDATAYMSPRAIERGVTFDVEPLAPNSAFTVGDTAVEVLASPGHTTGGISLAVNGHLLCGDTLFIDGIARPDLEADDDAEAFAYELYQTVTERFADRPSDTVIAPGHYRTDAPRAPDGSYTARIGDLRERLWPFTSDADTFVERVLTDLGPRPANDERIIAINLGREQADDEEAFELELGPNNCAVAAD</sequence>
<reference evidence="3 4" key="1">
    <citation type="journal article" date="2013" name="PLoS ONE">
        <title>Assembly-driven community genomics of a hypersaline microbial ecosystem.</title>
        <authorList>
            <person name="Podell S."/>
            <person name="Ugalde J.A."/>
            <person name="Narasingarao P."/>
            <person name="Banfield J.F."/>
            <person name="Heidelberg K.B."/>
            <person name="Allen E.E."/>
        </authorList>
    </citation>
    <scope>NUCLEOTIDE SEQUENCE [LARGE SCALE GENOMIC DNA]</scope>
    <source>
        <strain evidence="4">J07HQW1</strain>
    </source>
</reference>
<evidence type="ECO:0000313" key="3">
    <source>
        <dbReference type="EMBL" id="ERG91924.1"/>
    </source>
</evidence>
<dbReference type="AlphaFoldDB" id="U1MPP9"/>
<feature type="domain" description="Rhodanese" evidence="2">
    <location>
        <begin position="16"/>
        <end position="116"/>
    </location>
</feature>
<dbReference type="InterPro" id="IPR036873">
    <property type="entry name" value="Rhodanese-like_dom_sf"/>
</dbReference>
<dbReference type="InterPro" id="IPR044528">
    <property type="entry name" value="POD-like_MBL-fold"/>
</dbReference>
<dbReference type="HOGENOM" id="CLU_030571_7_2_2"/>
<dbReference type="SUPFAM" id="SSF52821">
    <property type="entry name" value="Rhodanese/Cell cycle control phosphatase"/>
    <property type="match status" value="1"/>
</dbReference>
<evidence type="ECO:0000256" key="1">
    <source>
        <dbReference type="ARBA" id="ARBA00022723"/>
    </source>
</evidence>
<keyword evidence="3" id="KW-0378">Hydrolase</keyword>
<accession>U1MPP9</accession>
<dbReference type="InterPro" id="IPR051682">
    <property type="entry name" value="Mito_Persulfide_Diox"/>
</dbReference>
<evidence type="ECO:0000313" key="4">
    <source>
        <dbReference type="Proteomes" id="UP000030649"/>
    </source>
</evidence>
<proteinExistence type="predicted"/>
<dbReference type="InterPro" id="IPR001279">
    <property type="entry name" value="Metallo-B-lactamas"/>
</dbReference>
<dbReference type="Pfam" id="PF00753">
    <property type="entry name" value="Lactamase_B"/>
    <property type="match status" value="1"/>
</dbReference>
<dbReference type="GO" id="GO:0046872">
    <property type="term" value="F:metal ion binding"/>
    <property type="evidence" value="ECO:0007669"/>
    <property type="project" value="UniProtKB-KW"/>
</dbReference>
<dbReference type="Pfam" id="PF00581">
    <property type="entry name" value="Rhodanese"/>
    <property type="match status" value="1"/>
</dbReference>
<dbReference type="SMART" id="SM00450">
    <property type="entry name" value="RHOD"/>
    <property type="match status" value="1"/>
</dbReference>
<gene>
    <name evidence="3" type="ORF">J07HQW1_01958</name>
</gene>
<dbReference type="PANTHER" id="PTHR43084:SF1">
    <property type="entry name" value="PERSULFIDE DIOXYGENASE ETHE1, MITOCHONDRIAL"/>
    <property type="match status" value="1"/>
</dbReference>
<dbReference type="InterPro" id="IPR036866">
    <property type="entry name" value="RibonucZ/Hydroxyglut_hydro"/>
</dbReference>
<evidence type="ECO:0000259" key="2">
    <source>
        <dbReference type="PROSITE" id="PS50206"/>
    </source>
</evidence>
<dbReference type="PANTHER" id="PTHR43084">
    <property type="entry name" value="PERSULFIDE DIOXYGENASE ETHE1"/>
    <property type="match status" value="1"/>
</dbReference>
<dbReference type="EMBL" id="KE356560">
    <property type="protein sequence ID" value="ERG91924.1"/>
    <property type="molecule type" value="Genomic_DNA"/>
</dbReference>
<dbReference type="SUPFAM" id="SSF56281">
    <property type="entry name" value="Metallo-hydrolase/oxidoreductase"/>
    <property type="match status" value="1"/>
</dbReference>
<dbReference type="CDD" id="cd07724">
    <property type="entry name" value="POD-like_MBL-fold"/>
    <property type="match status" value="1"/>
</dbReference>
<dbReference type="Gene3D" id="3.60.15.10">
    <property type="entry name" value="Ribonuclease Z/Hydroxyacylglutathione hydrolase-like"/>
    <property type="match status" value="1"/>
</dbReference>
<dbReference type="Proteomes" id="UP000030649">
    <property type="component" value="Unassembled WGS sequence"/>
</dbReference>
<dbReference type="InterPro" id="IPR001763">
    <property type="entry name" value="Rhodanese-like_dom"/>
</dbReference>
<keyword evidence="1" id="KW-0479">Metal-binding</keyword>
<dbReference type="GO" id="GO:0016787">
    <property type="term" value="F:hydrolase activity"/>
    <property type="evidence" value="ECO:0007669"/>
    <property type="project" value="UniProtKB-KW"/>
</dbReference>
<dbReference type="GO" id="GO:0006749">
    <property type="term" value="P:glutathione metabolic process"/>
    <property type="evidence" value="ECO:0007669"/>
    <property type="project" value="InterPro"/>
</dbReference>
<protein>
    <submittedName>
        <fullName evidence="3">Zn-dependent hydrolase</fullName>
    </submittedName>
</protein>
<dbReference type="STRING" id="1238424.J07HQW1_01958"/>
<dbReference type="PROSITE" id="PS50206">
    <property type="entry name" value="RHODANESE_3"/>
    <property type="match status" value="1"/>
</dbReference>
<name>U1MPP9_9EURY</name>